<organism evidence="1 2">
    <name type="scientific">Colletotrichum musicola</name>
    <dbReference type="NCBI Taxonomy" id="2175873"/>
    <lineage>
        <taxon>Eukaryota</taxon>
        <taxon>Fungi</taxon>
        <taxon>Dikarya</taxon>
        <taxon>Ascomycota</taxon>
        <taxon>Pezizomycotina</taxon>
        <taxon>Sordariomycetes</taxon>
        <taxon>Hypocreomycetidae</taxon>
        <taxon>Glomerellales</taxon>
        <taxon>Glomerellaceae</taxon>
        <taxon>Colletotrichum</taxon>
        <taxon>Colletotrichum orchidearum species complex</taxon>
    </lineage>
</organism>
<dbReference type="Proteomes" id="UP000639643">
    <property type="component" value="Unassembled WGS sequence"/>
</dbReference>
<evidence type="ECO:0000313" key="2">
    <source>
        <dbReference type="Proteomes" id="UP000639643"/>
    </source>
</evidence>
<evidence type="ECO:0008006" key="3">
    <source>
        <dbReference type="Google" id="ProtNLM"/>
    </source>
</evidence>
<comment type="caution">
    <text evidence="1">The sequence shown here is derived from an EMBL/GenBank/DDBJ whole genome shotgun (WGS) entry which is preliminary data.</text>
</comment>
<evidence type="ECO:0000313" key="1">
    <source>
        <dbReference type="EMBL" id="KAF6792634.1"/>
    </source>
</evidence>
<sequence length="953" mass="108605">MEIDMGQISAESALKELHAYAKLLFLRSGRQFEDKTSYQELESEVSPDGFRNDGDSSKNVPLGNLDVDGLRREFLDRLSETVSSTKGGRHIVASHMFYWPDKVKVFVAMNSGVAEGDVISKFLGNLCAALTDIAAASDNQTENHEDALWNMLLRHQSSRLNAVIVDLRQIMKKFQHLLPEHSSSELTIDDVPRDINGAELNFEDCLKLLAMCLFGYSDSDLEKNHNLVSLSHALYRTFPAEHFQALGRTGDKLHQAIGFLGRLRTSFSVLVAAARHVNGFDNLFLIPVVGMKTRKKSPSQEWSLAKTFHALDLQLSETTVLKVMEPSSSKVRWTQNRLLNDFSRLKSPTWEVHAEIQLIIYILSYPGEVANGKRFDYIGCSKYSCVLCSRFLHYFQALKTRGCHGKLYNHSWTVSLRDNLGKGEQDMLSGAVMKVVSEMRKELISSKAPSGKMRLEVKESTIGGSFVIAPGASQQNRPHSHAALEHLRRQRAQNSHTHSMNESFLDSIEHDHHEASRIQIRHETPAETTAKSCTGYCGTGTTRRCSHCGGAPFCGKTCERKMPLSHLLKCNMRQVTSADYLDADVRVDELPTDPQARQDYLFDRCRNKNEESQLFGVFLGLLKYHPKHVTREELHQWRSNPDGNPYLVAKIVEKFEELPSKSRGGYFPWFLGHRTRFELPDGHGSIPRAPSPMTQRRNREAKARKYLAPEDQHGDIEDLSPFAKMHCFVFYSMAVEHLYPPPFNSEHCQWFDFGFVVTHDEHEERTLGSMYVTMLFGPPSREEYAQGIGSSTTVERMNKKGPSCSFGEFWNAWERGKLMTMFNKCWPDLPADDTSIQRVLFRPKYDLLPRLRDFLEAETPRPPIWRLRHFLAMEESVESAVFGIAQAARDYGFSEKLDTRTTMELRDFYVQLLKKVEPLVIHRERVKGNLAQYAEGHVYVTNPRVKEVLEGLL</sequence>
<gene>
    <name evidence="1" type="ORF">CMUS01_16149</name>
</gene>
<dbReference type="OrthoDB" id="4851849at2759"/>
<reference evidence="1" key="1">
    <citation type="journal article" date="2020" name="Phytopathology">
        <title>Genome Sequence Resources of Colletotrichum truncatum, C. plurivorum, C. musicola, and C. sojae: Four Species Pathogenic to Soybean (Glycine max).</title>
        <authorList>
            <person name="Rogerio F."/>
            <person name="Boufleur T.R."/>
            <person name="Ciampi-Guillardi M."/>
            <person name="Sukno S.A."/>
            <person name="Thon M.R."/>
            <person name="Massola Junior N.S."/>
            <person name="Baroncelli R."/>
        </authorList>
    </citation>
    <scope>NUCLEOTIDE SEQUENCE</scope>
    <source>
        <strain evidence="1">LFN0074</strain>
    </source>
</reference>
<dbReference type="InterPro" id="IPR027796">
    <property type="entry name" value="OTT_1508_deam-like"/>
</dbReference>
<keyword evidence="2" id="KW-1185">Reference proteome</keyword>
<name>A0A8H6MJF3_9PEZI</name>
<protein>
    <recommendedName>
        <fullName evidence="3">Suppressor of anucleate metulae protein B</fullName>
    </recommendedName>
</protein>
<dbReference type="Pfam" id="PF14441">
    <property type="entry name" value="OTT_1508_deam"/>
    <property type="match status" value="1"/>
</dbReference>
<proteinExistence type="predicted"/>
<dbReference type="AlphaFoldDB" id="A0A8H6MJF3"/>
<dbReference type="EMBL" id="WIGM01001634">
    <property type="protein sequence ID" value="KAF6792634.1"/>
    <property type="molecule type" value="Genomic_DNA"/>
</dbReference>
<accession>A0A8H6MJF3</accession>